<dbReference type="PRINTS" id="PR00480">
    <property type="entry name" value="ASTACIN"/>
</dbReference>
<dbReference type="SMART" id="SM00137">
    <property type="entry name" value="MAM"/>
    <property type="match status" value="1"/>
</dbReference>
<dbReference type="EC" id="3.4.24.-" evidence="7"/>
<feature type="binding site" evidence="6">
    <location>
        <position position="190"/>
    </location>
    <ligand>
        <name>Zn(2+)</name>
        <dbReference type="ChEBI" id="CHEBI:29105"/>
        <note>catalytic</note>
    </ligand>
</feature>
<dbReference type="InterPro" id="IPR024079">
    <property type="entry name" value="MetalloPept_cat_dom_sf"/>
</dbReference>
<dbReference type="PROSITE" id="PS51864">
    <property type="entry name" value="ASTACIN"/>
    <property type="match status" value="1"/>
</dbReference>
<organism evidence="11 12">
    <name type="scientific">Mizuhopecten yessoensis</name>
    <name type="common">Japanese scallop</name>
    <name type="synonym">Patinopecten yessoensis</name>
    <dbReference type="NCBI Taxonomy" id="6573"/>
    <lineage>
        <taxon>Eukaryota</taxon>
        <taxon>Metazoa</taxon>
        <taxon>Spiralia</taxon>
        <taxon>Lophotrochozoa</taxon>
        <taxon>Mollusca</taxon>
        <taxon>Bivalvia</taxon>
        <taxon>Autobranchia</taxon>
        <taxon>Pteriomorphia</taxon>
        <taxon>Pectinida</taxon>
        <taxon>Pectinoidea</taxon>
        <taxon>Pectinidae</taxon>
        <taxon>Mizuhopecten</taxon>
    </lineage>
</organism>
<evidence type="ECO:0000256" key="4">
    <source>
        <dbReference type="ARBA" id="ARBA00022833"/>
    </source>
</evidence>
<accession>A0A210PH21</accession>
<feature type="transmembrane region" description="Helical" evidence="8">
    <location>
        <begin position="28"/>
        <end position="46"/>
    </location>
</feature>
<keyword evidence="12" id="KW-1185">Reference proteome</keyword>
<dbReference type="GO" id="GO:0004222">
    <property type="term" value="F:metalloendopeptidase activity"/>
    <property type="evidence" value="ECO:0007669"/>
    <property type="project" value="UniProtKB-UniRule"/>
</dbReference>
<evidence type="ECO:0000256" key="1">
    <source>
        <dbReference type="ARBA" id="ARBA00022670"/>
    </source>
</evidence>
<evidence type="ECO:0000256" key="7">
    <source>
        <dbReference type="RuleBase" id="RU361183"/>
    </source>
</evidence>
<dbReference type="CDD" id="cd04280">
    <property type="entry name" value="ZnMc_astacin_like"/>
    <property type="match status" value="1"/>
</dbReference>
<dbReference type="OrthoDB" id="291007at2759"/>
<dbReference type="InterPro" id="IPR034035">
    <property type="entry name" value="Astacin-like_dom"/>
</dbReference>
<dbReference type="InterPro" id="IPR013320">
    <property type="entry name" value="ConA-like_dom_sf"/>
</dbReference>
<gene>
    <name evidence="11" type="ORF">KP79_PYT05181</name>
</gene>
<feature type="binding site" evidence="6">
    <location>
        <position position="196"/>
    </location>
    <ligand>
        <name>Zn(2+)</name>
        <dbReference type="ChEBI" id="CHEBI:29105"/>
        <note>catalytic</note>
    </ligand>
</feature>
<keyword evidence="1 6" id="KW-0645">Protease</keyword>
<feature type="active site" evidence="6">
    <location>
        <position position="187"/>
    </location>
</feature>
<evidence type="ECO:0000256" key="8">
    <source>
        <dbReference type="SAM" id="Phobius"/>
    </source>
</evidence>
<dbReference type="InterPro" id="IPR001506">
    <property type="entry name" value="Peptidase_M12A"/>
</dbReference>
<feature type="domain" description="MAM" evidence="9">
    <location>
        <begin position="336"/>
        <end position="493"/>
    </location>
</feature>
<dbReference type="Gene3D" id="3.40.390.10">
    <property type="entry name" value="Collagenase (Catalytic Domain)"/>
    <property type="match status" value="1"/>
</dbReference>
<feature type="binding site" evidence="6">
    <location>
        <position position="186"/>
    </location>
    <ligand>
        <name>Zn(2+)</name>
        <dbReference type="ChEBI" id="CHEBI:29105"/>
        <note>catalytic</note>
    </ligand>
</feature>
<keyword evidence="3 6" id="KW-0378">Hydrolase</keyword>
<name>A0A210PH21_MIZYE</name>
<keyword evidence="8" id="KW-0472">Membrane</keyword>
<dbReference type="PANTHER" id="PTHR10127:SF780">
    <property type="entry name" value="METALLOENDOPEPTIDASE"/>
    <property type="match status" value="1"/>
</dbReference>
<keyword evidence="8" id="KW-1133">Transmembrane helix</keyword>
<protein>
    <recommendedName>
        <fullName evidence="7">Metalloendopeptidase</fullName>
        <ecNumber evidence="7">3.4.24.-</ecNumber>
    </recommendedName>
</protein>
<dbReference type="InterPro" id="IPR006026">
    <property type="entry name" value="Peptidase_Metallo"/>
</dbReference>
<evidence type="ECO:0000256" key="6">
    <source>
        <dbReference type="PROSITE-ProRule" id="PRU01211"/>
    </source>
</evidence>
<dbReference type="PROSITE" id="PS50060">
    <property type="entry name" value="MAM_2"/>
    <property type="match status" value="1"/>
</dbReference>
<comment type="caution">
    <text evidence="11">The sequence shown here is derived from an EMBL/GenBank/DDBJ whole genome shotgun (WGS) entry which is preliminary data.</text>
</comment>
<evidence type="ECO:0000259" key="9">
    <source>
        <dbReference type="PROSITE" id="PS50060"/>
    </source>
</evidence>
<dbReference type="Gene3D" id="2.60.120.200">
    <property type="match status" value="1"/>
</dbReference>
<proteinExistence type="predicted"/>
<comment type="caution">
    <text evidence="6">Lacks conserved residue(s) required for the propagation of feature annotation.</text>
</comment>
<evidence type="ECO:0000256" key="3">
    <source>
        <dbReference type="ARBA" id="ARBA00022801"/>
    </source>
</evidence>
<keyword evidence="8" id="KW-0812">Transmembrane</keyword>
<keyword evidence="5 6" id="KW-0482">Metalloprotease</keyword>
<dbReference type="SUPFAM" id="SSF55486">
    <property type="entry name" value="Metalloproteases ('zincins'), catalytic domain"/>
    <property type="match status" value="1"/>
</dbReference>
<dbReference type="Proteomes" id="UP000242188">
    <property type="component" value="Unassembled WGS sequence"/>
</dbReference>
<evidence type="ECO:0000259" key="10">
    <source>
        <dbReference type="PROSITE" id="PS51864"/>
    </source>
</evidence>
<reference evidence="11 12" key="1">
    <citation type="journal article" date="2017" name="Nat. Ecol. Evol.">
        <title>Scallop genome provides insights into evolution of bilaterian karyotype and development.</title>
        <authorList>
            <person name="Wang S."/>
            <person name="Zhang J."/>
            <person name="Jiao W."/>
            <person name="Li J."/>
            <person name="Xun X."/>
            <person name="Sun Y."/>
            <person name="Guo X."/>
            <person name="Huan P."/>
            <person name="Dong B."/>
            <person name="Zhang L."/>
            <person name="Hu X."/>
            <person name="Sun X."/>
            <person name="Wang J."/>
            <person name="Zhao C."/>
            <person name="Wang Y."/>
            <person name="Wang D."/>
            <person name="Huang X."/>
            <person name="Wang R."/>
            <person name="Lv J."/>
            <person name="Li Y."/>
            <person name="Zhang Z."/>
            <person name="Liu B."/>
            <person name="Lu W."/>
            <person name="Hui Y."/>
            <person name="Liang J."/>
            <person name="Zhou Z."/>
            <person name="Hou R."/>
            <person name="Li X."/>
            <person name="Liu Y."/>
            <person name="Li H."/>
            <person name="Ning X."/>
            <person name="Lin Y."/>
            <person name="Zhao L."/>
            <person name="Xing Q."/>
            <person name="Dou J."/>
            <person name="Li Y."/>
            <person name="Mao J."/>
            <person name="Guo H."/>
            <person name="Dou H."/>
            <person name="Li T."/>
            <person name="Mu C."/>
            <person name="Jiang W."/>
            <person name="Fu Q."/>
            <person name="Fu X."/>
            <person name="Miao Y."/>
            <person name="Liu J."/>
            <person name="Yu Q."/>
            <person name="Li R."/>
            <person name="Liao H."/>
            <person name="Li X."/>
            <person name="Kong Y."/>
            <person name="Jiang Z."/>
            <person name="Chourrout D."/>
            <person name="Li R."/>
            <person name="Bao Z."/>
        </authorList>
    </citation>
    <scope>NUCLEOTIDE SEQUENCE [LARGE SCALE GENOMIC DNA]</scope>
    <source>
        <strain evidence="11 12">PY_sf001</strain>
    </source>
</reference>
<sequence length="493" mass="54914">MDECYRTIKGYLQFVLVSSLRKQKGLKMHLVALCVVLFGVVVALPVDQQDSFVDLGDDYDESFYPEENPGLFEGDIVLRGDQNPSHKNAIVGSYHHWPNGVIPYSVHSSHNTAAHKEIFAKAMGEIMNKTMVNGKKCISFVPRSSENTYIQFTSGSGCHTPIGYMHGHRSDVTLGRGCLRHGTVMHEILHALGFWHEQSRADRDNYVTINWNNIEHGHEGNFNKYVLGRTIDHLGMPYDYGSVMHYSAYAFAVDRSQMTIIPKQQGVTIGQRVRLSDQDAKEIQIYYGCIPRPDGHATTAPLHTSAPHHTSAPVATHTPIITHISSTPHPVTNGATTCSFDHGLCGWTQSTTDTMNWSVGHGSTPSRNTGPHADHDNSASAHYLFLESSHHSAQRAVLISPTYPSGDYCFRLWYNLNGADIGSFKMYFVHGTHRVLMRTITGNHNDIWHHATMHLRLSGSSTFHFELEGTTGHSYHADMAIDDVQVTPGQCTH</sequence>
<dbReference type="InterPro" id="IPR000998">
    <property type="entry name" value="MAM_dom"/>
</dbReference>
<evidence type="ECO:0000313" key="12">
    <source>
        <dbReference type="Proteomes" id="UP000242188"/>
    </source>
</evidence>
<keyword evidence="4 6" id="KW-0862">Zinc</keyword>
<dbReference type="GO" id="GO:0016020">
    <property type="term" value="C:membrane"/>
    <property type="evidence" value="ECO:0007669"/>
    <property type="project" value="InterPro"/>
</dbReference>
<dbReference type="Pfam" id="PF01400">
    <property type="entry name" value="Astacin"/>
    <property type="match status" value="1"/>
</dbReference>
<dbReference type="SUPFAM" id="SSF49899">
    <property type="entry name" value="Concanavalin A-like lectins/glucanases"/>
    <property type="match status" value="1"/>
</dbReference>
<evidence type="ECO:0000256" key="2">
    <source>
        <dbReference type="ARBA" id="ARBA00022723"/>
    </source>
</evidence>
<dbReference type="PANTHER" id="PTHR10127">
    <property type="entry name" value="DISCOIDIN, CUB, EGF, LAMININ , AND ZINC METALLOPROTEASE DOMAIN CONTAINING"/>
    <property type="match status" value="1"/>
</dbReference>
<evidence type="ECO:0000256" key="5">
    <source>
        <dbReference type="ARBA" id="ARBA00023049"/>
    </source>
</evidence>
<dbReference type="AlphaFoldDB" id="A0A210PH21"/>
<keyword evidence="2 6" id="KW-0479">Metal-binding</keyword>
<dbReference type="GO" id="GO:0008270">
    <property type="term" value="F:zinc ion binding"/>
    <property type="evidence" value="ECO:0007669"/>
    <property type="project" value="UniProtKB-UniRule"/>
</dbReference>
<dbReference type="EMBL" id="NEDP02076708">
    <property type="protein sequence ID" value="OWF35780.1"/>
    <property type="molecule type" value="Genomic_DNA"/>
</dbReference>
<comment type="cofactor">
    <cofactor evidence="6 7">
        <name>Zn(2+)</name>
        <dbReference type="ChEBI" id="CHEBI:29105"/>
    </cofactor>
    <text evidence="6 7">Binds 1 zinc ion per subunit.</text>
</comment>
<dbReference type="GO" id="GO:0006508">
    <property type="term" value="P:proteolysis"/>
    <property type="evidence" value="ECO:0007669"/>
    <property type="project" value="UniProtKB-KW"/>
</dbReference>
<dbReference type="Pfam" id="PF00629">
    <property type="entry name" value="MAM"/>
    <property type="match status" value="1"/>
</dbReference>
<evidence type="ECO:0000313" key="11">
    <source>
        <dbReference type="EMBL" id="OWF35780.1"/>
    </source>
</evidence>
<dbReference type="SMART" id="SM00235">
    <property type="entry name" value="ZnMc"/>
    <property type="match status" value="1"/>
</dbReference>
<feature type="domain" description="Peptidase M12A" evidence="10">
    <location>
        <begin position="88"/>
        <end position="290"/>
    </location>
</feature>
<dbReference type="CDD" id="cd06263">
    <property type="entry name" value="MAM"/>
    <property type="match status" value="1"/>
</dbReference>